<feature type="signal peptide" evidence="1">
    <location>
        <begin position="1"/>
        <end position="19"/>
    </location>
</feature>
<reference evidence="3" key="1">
    <citation type="journal article" date="2016" name="Nature">
        <title>Genome evolution in the allotetraploid frog Xenopus laevis.</title>
        <authorList>
            <person name="Session A.M."/>
            <person name="Uno Y."/>
            <person name="Kwon T."/>
            <person name="Chapman J.A."/>
            <person name="Toyoda A."/>
            <person name="Takahashi S."/>
            <person name="Fukui A."/>
            <person name="Hikosaka A."/>
            <person name="Suzuki A."/>
            <person name="Kondo M."/>
            <person name="van Heeringen S.J."/>
            <person name="Quigley I."/>
            <person name="Heinz S."/>
            <person name="Ogino H."/>
            <person name="Ochi H."/>
            <person name="Hellsten U."/>
            <person name="Lyons J.B."/>
            <person name="Simakov O."/>
            <person name="Putnam N."/>
            <person name="Stites J."/>
            <person name="Kuroki Y."/>
            <person name="Tanaka T."/>
            <person name="Michiue T."/>
            <person name="Watanabe M."/>
            <person name="Bogdanovic O."/>
            <person name="Lister R."/>
            <person name="Georgiou G."/>
            <person name="Paranjpe S.S."/>
            <person name="van Kruijsbergen I."/>
            <person name="Shu S."/>
            <person name="Carlson J."/>
            <person name="Kinoshita T."/>
            <person name="Ohta Y."/>
            <person name="Mawaribuchi S."/>
            <person name="Jenkins J."/>
            <person name="Grimwood J."/>
            <person name="Schmutz J."/>
            <person name="Mitros T."/>
            <person name="Mozaffari S.V."/>
            <person name="Suzuki Y."/>
            <person name="Haramoto Y."/>
            <person name="Yamamoto T.S."/>
            <person name="Takagi C."/>
            <person name="Heald R."/>
            <person name="Miller K."/>
            <person name="Haudenschild C."/>
            <person name="Kitzman J."/>
            <person name="Nakayama T."/>
            <person name="Izutsu Y."/>
            <person name="Robert J."/>
            <person name="Fortriede J."/>
            <person name="Burns K."/>
            <person name="Lotay V."/>
            <person name="Karimi K."/>
            <person name="Yasuoka Y."/>
            <person name="Dichmann D.S."/>
            <person name="Flajnik M.F."/>
            <person name="Houston D.W."/>
            <person name="Shendure J."/>
            <person name="DuPasquier L."/>
            <person name="Vize P.D."/>
            <person name="Zorn A.M."/>
            <person name="Ito M."/>
            <person name="Marcotte E.M."/>
            <person name="Wallingford J.B."/>
            <person name="Ito Y."/>
            <person name="Asashima M."/>
            <person name="Ueno N."/>
            <person name="Matsuda Y."/>
            <person name="Veenstra G.J."/>
            <person name="Fujiyama A."/>
            <person name="Harland R.M."/>
            <person name="Taira M."/>
            <person name="Rokhsar D.S."/>
        </authorList>
    </citation>
    <scope>NUCLEOTIDE SEQUENCE [LARGE SCALE GENOMIC DNA]</scope>
    <source>
        <strain evidence="3">J</strain>
    </source>
</reference>
<evidence type="ECO:0000313" key="2">
    <source>
        <dbReference type="EMBL" id="OCU01650.1"/>
    </source>
</evidence>
<keyword evidence="1" id="KW-0732">Signal</keyword>
<sequence length="106" mass="12070">MGHLYHTVLLTLPLTISRALNTAPQQTLCPHIAARRYSHAPFNRDDHVFKWCNKIETKLFSTQLSFCAIALNTDCRVHSYHPFYLISFGGFQDEILAVSGSIIFQC</sequence>
<proteinExistence type="predicted"/>
<dbReference type="AlphaFoldDB" id="A0A974E0N8"/>
<name>A0A974E0N8_XENLA</name>
<feature type="chain" id="PRO_5037240456" description="Secreted protein" evidence="1">
    <location>
        <begin position="20"/>
        <end position="106"/>
    </location>
</feature>
<accession>A0A974E0N8</accession>
<protein>
    <recommendedName>
        <fullName evidence="4">Secreted protein</fullName>
    </recommendedName>
</protein>
<gene>
    <name evidence="2" type="ORF">XELAEV_18007443mg</name>
</gene>
<dbReference type="EMBL" id="CM004466">
    <property type="protein sequence ID" value="OCU01650.1"/>
    <property type="molecule type" value="Genomic_DNA"/>
</dbReference>
<dbReference type="Proteomes" id="UP000694892">
    <property type="component" value="Chromosome 1L"/>
</dbReference>
<evidence type="ECO:0000313" key="3">
    <source>
        <dbReference type="Proteomes" id="UP000694892"/>
    </source>
</evidence>
<organism evidence="2 3">
    <name type="scientific">Xenopus laevis</name>
    <name type="common">African clawed frog</name>
    <dbReference type="NCBI Taxonomy" id="8355"/>
    <lineage>
        <taxon>Eukaryota</taxon>
        <taxon>Metazoa</taxon>
        <taxon>Chordata</taxon>
        <taxon>Craniata</taxon>
        <taxon>Vertebrata</taxon>
        <taxon>Euteleostomi</taxon>
        <taxon>Amphibia</taxon>
        <taxon>Batrachia</taxon>
        <taxon>Anura</taxon>
        <taxon>Pipoidea</taxon>
        <taxon>Pipidae</taxon>
        <taxon>Xenopodinae</taxon>
        <taxon>Xenopus</taxon>
        <taxon>Xenopus</taxon>
    </lineage>
</organism>
<evidence type="ECO:0000256" key="1">
    <source>
        <dbReference type="SAM" id="SignalP"/>
    </source>
</evidence>
<evidence type="ECO:0008006" key="4">
    <source>
        <dbReference type="Google" id="ProtNLM"/>
    </source>
</evidence>